<protein>
    <recommendedName>
        <fullName evidence="3">3-ketoacyl-CoA synthase</fullName>
        <ecNumber evidence="3">2.3.1.-</ecNumber>
    </recommendedName>
</protein>
<dbReference type="PIRSF" id="PIRSF036417">
    <property type="entry name" value="3-ktacl-CoA_syn"/>
    <property type="match status" value="1"/>
</dbReference>
<evidence type="ECO:0000259" key="4">
    <source>
        <dbReference type="Pfam" id="PF08392"/>
    </source>
</evidence>
<dbReference type="GeneID" id="25727096"/>
<dbReference type="InterPro" id="IPR013747">
    <property type="entry name" value="ACP_syn_III_C"/>
</dbReference>
<name>A0A0D2K9P0_9CHLO</name>
<evidence type="ECO:0000313" key="6">
    <source>
        <dbReference type="EMBL" id="KIZ06968.1"/>
    </source>
</evidence>
<keyword evidence="7" id="KW-1185">Reference proteome</keyword>
<dbReference type="UniPathway" id="UPA00094"/>
<dbReference type="OrthoDB" id="329835at2759"/>
<dbReference type="GO" id="GO:0016747">
    <property type="term" value="F:acyltransferase activity, transferring groups other than amino-acyl groups"/>
    <property type="evidence" value="ECO:0007669"/>
    <property type="project" value="InterPro"/>
</dbReference>
<evidence type="ECO:0000256" key="2">
    <source>
        <dbReference type="ARBA" id="ARBA00022679"/>
    </source>
</evidence>
<keyword evidence="3 6" id="KW-0012">Acyltransferase</keyword>
<dbReference type="GO" id="GO:0016020">
    <property type="term" value="C:membrane"/>
    <property type="evidence" value="ECO:0007669"/>
    <property type="project" value="InterPro"/>
</dbReference>
<evidence type="ECO:0000256" key="3">
    <source>
        <dbReference type="PIRNR" id="PIRNR036417"/>
    </source>
</evidence>
<dbReference type="PANTHER" id="PTHR31561">
    <property type="entry name" value="3-KETOACYL-COA SYNTHASE"/>
    <property type="match status" value="1"/>
</dbReference>
<dbReference type="Pfam" id="PF08392">
    <property type="entry name" value="FAE1_CUT1_RppA"/>
    <property type="match status" value="1"/>
</dbReference>
<dbReference type="SUPFAM" id="SSF53901">
    <property type="entry name" value="Thiolase-like"/>
    <property type="match status" value="2"/>
</dbReference>
<dbReference type="Pfam" id="PF08541">
    <property type="entry name" value="ACP_syn_III_C"/>
    <property type="match status" value="1"/>
</dbReference>
<dbReference type="EC" id="2.3.1.-" evidence="3"/>
<dbReference type="RefSeq" id="XP_013905987.1">
    <property type="nucleotide sequence ID" value="XM_014050533.1"/>
</dbReference>
<dbReference type="Gene3D" id="3.40.47.10">
    <property type="match status" value="1"/>
</dbReference>
<evidence type="ECO:0000313" key="7">
    <source>
        <dbReference type="Proteomes" id="UP000054498"/>
    </source>
</evidence>
<dbReference type="AlphaFoldDB" id="A0A0D2K9P0"/>
<gene>
    <name evidence="6" type="ORF">MNEG_0978</name>
</gene>
<accession>A0A0D2K9P0</accession>
<dbReference type="InterPro" id="IPR012392">
    <property type="entry name" value="3-ktacl-CoA_syn"/>
</dbReference>
<dbReference type="EMBL" id="KK100310">
    <property type="protein sequence ID" value="KIZ06968.1"/>
    <property type="molecule type" value="Genomic_DNA"/>
</dbReference>
<evidence type="ECO:0000256" key="1">
    <source>
        <dbReference type="ARBA" id="ARBA00005531"/>
    </source>
</evidence>
<dbReference type="KEGG" id="mng:MNEG_0978"/>
<reference evidence="6 7" key="1">
    <citation type="journal article" date="2013" name="BMC Genomics">
        <title>Reconstruction of the lipid metabolism for the microalga Monoraphidium neglectum from its genome sequence reveals characteristics suitable for biofuel production.</title>
        <authorList>
            <person name="Bogen C."/>
            <person name="Al-Dilaimi A."/>
            <person name="Albersmeier A."/>
            <person name="Wichmann J."/>
            <person name="Grundmann M."/>
            <person name="Rupp O."/>
            <person name="Lauersen K.J."/>
            <person name="Blifernez-Klassen O."/>
            <person name="Kalinowski J."/>
            <person name="Goesmann A."/>
            <person name="Mussgnug J.H."/>
            <person name="Kruse O."/>
        </authorList>
    </citation>
    <scope>NUCLEOTIDE SEQUENCE [LARGE SCALE GENOMIC DNA]</scope>
    <source>
        <strain evidence="6 7">SAG 48.87</strain>
    </source>
</reference>
<comment type="pathway">
    <text evidence="3">Lipid metabolism; fatty acid biosynthesis.</text>
</comment>
<dbReference type="Proteomes" id="UP000054498">
    <property type="component" value="Unassembled WGS sequence"/>
</dbReference>
<dbReference type="CDD" id="cd00831">
    <property type="entry name" value="CHS_like"/>
    <property type="match status" value="1"/>
</dbReference>
<comment type="similarity">
    <text evidence="1 3">Belongs to the thiolase-like superfamily. Chalcone/stilbene synthases family.</text>
</comment>
<organism evidence="6 7">
    <name type="scientific">Monoraphidium neglectum</name>
    <dbReference type="NCBI Taxonomy" id="145388"/>
    <lineage>
        <taxon>Eukaryota</taxon>
        <taxon>Viridiplantae</taxon>
        <taxon>Chlorophyta</taxon>
        <taxon>core chlorophytes</taxon>
        <taxon>Chlorophyceae</taxon>
        <taxon>CS clade</taxon>
        <taxon>Sphaeropleales</taxon>
        <taxon>Selenastraceae</taxon>
        <taxon>Monoraphidium</taxon>
    </lineage>
</organism>
<feature type="domain" description="FAE" evidence="4">
    <location>
        <begin position="4"/>
        <end position="258"/>
    </location>
</feature>
<evidence type="ECO:0000259" key="5">
    <source>
        <dbReference type="Pfam" id="PF08541"/>
    </source>
</evidence>
<dbReference type="InterPro" id="IPR013601">
    <property type="entry name" value="FAE1_typ3_polyketide_synth"/>
</dbReference>
<sequence length="448" mass="47814">MHSDKAKEFMLKVFNKSGISPTSTYLPAAIHPCISEEPRNGIPEAMAEARMVMCGAVSDLLEKTGTHPSEIDIVITNCSIFCPTPSLASMLVNHFKFGRDIQSYHLGGMGCGNGQEEGVCAVGLVRDLLQARPNAKALFVPAEITTYCYYPGTETKYLVANCIFRMGGAAILFSNRTDMRGRAKYQLLHSERVHTGADDAAYACMGWEPDSQGVNGVYLGKDVVVQAGKALTHCLTAVAPKILTWTQYSQAALNALQRSWLGPSTPKYTPDFTKTIVSHFAIHAGGYAVLKGIQKAMRLPASNMLPSFAALRDYGNTSCSTTWYVMAYQEACGGVGRGEVVMQIGMGGGMKAGVNLWRALRVNHCAHPAWRHLMDQPLTEADLPRSIDEERQQESASDTVGVAAAPARAAAMAAAAAAAGATQGAQLKASVAARATIEVYAVQDGVGA</sequence>
<feature type="domain" description="Beta-ketoacyl-[acyl-carrier-protein] synthase III C-terminal" evidence="5">
    <location>
        <begin position="275"/>
        <end position="358"/>
    </location>
</feature>
<dbReference type="InterPro" id="IPR016039">
    <property type="entry name" value="Thiolase-like"/>
</dbReference>
<proteinExistence type="inferred from homology"/>
<keyword evidence="2 3" id="KW-0808">Transferase</keyword>
<dbReference type="GO" id="GO:0006633">
    <property type="term" value="P:fatty acid biosynthetic process"/>
    <property type="evidence" value="ECO:0007669"/>
    <property type="project" value="UniProtKB-UniPathway"/>
</dbReference>
<dbReference type="STRING" id="145388.A0A0D2K9P0"/>